<keyword evidence="8" id="KW-0963">Cytoplasm</keyword>
<sequence length="133" mass="14484">MERDTRGSICGIGSDLVSVSRIRQAVVKFGGRFLTRVFTGRERRYCAARRDPYPCYAARFAAKEAVLKALGTGLTAGCSWQDVEVIPGRQGAPRVELYGRAALLARERGIKKFLITLSHDGSYAVAFAVALGD</sequence>
<gene>
    <name evidence="8 10" type="primary">acpS</name>
    <name evidence="10" type="ORF">D7024_03490</name>
</gene>
<comment type="subcellular location">
    <subcellularLocation>
        <location evidence="8">Cytoplasm</location>
    </subcellularLocation>
</comment>
<evidence type="ECO:0000256" key="6">
    <source>
        <dbReference type="ARBA" id="ARBA00023098"/>
    </source>
</evidence>
<dbReference type="NCBIfam" id="TIGR00556">
    <property type="entry name" value="pantethn_trn"/>
    <property type="match status" value="1"/>
</dbReference>
<keyword evidence="4 8" id="KW-0276">Fatty acid metabolism</keyword>
<dbReference type="RefSeq" id="WP_121450545.1">
    <property type="nucleotide sequence ID" value="NZ_RBWE01000001.1"/>
</dbReference>
<accession>A0A494WS58</accession>
<evidence type="ECO:0000256" key="5">
    <source>
        <dbReference type="ARBA" id="ARBA00022842"/>
    </source>
</evidence>
<evidence type="ECO:0000313" key="11">
    <source>
        <dbReference type="Proteomes" id="UP000271256"/>
    </source>
</evidence>
<dbReference type="InterPro" id="IPR037143">
    <property type="entry name" value="4-PPantetheinyl_Trfase_dom_sf"/>
</dbReference>
<feature type="binding site" evidence="8">
    <location>
        <position position="15"/>
    </location>
    <ligand>
        <name>Mg(2+)</name>
        <dbReference type="ChEBI" id="CHEBI:18420"/>
    </ligand>
</feature>
<feature type="domain" description="4'-phosphopantetheinyl transferase" evidence="9">
    <location>
        <begin position="11"/>
        <end position="127"/>
    </location>
</feature>
<evidence type="ECO:0000259" key="9">
    <source>
        <dbReference type="Pfam" id="PF01648"/>
    </source>
</evidence>
<keyword evidence="6 8" id="KW-0443">Lipid metabolism</keyword>
<dbReference type="OrthoDB" id="517356at2"/>
<evidence type="ECO:0000256" key="8">
    <source>
        <dbReference type="HAMAP-Rule" id="MF_00101"/>
    </source>
</evidence>
<comment type="cofactor">
    <cofactor evidence="8">
        <name>Mg(2+)</name>
        <dbReference type="ChEBI" id="CHEBI:18420"/>
    </cofactor>
</comment>
<keyword evidence="1 8" id="KW-0444">Lipid biosynthesis</keyword>
<dbReference type="Pfam" id="PF01648">
    <property type="entry name" value="ACPS"/>
    <property type="match status" value="1"/>
</dbReference>
<dbReference type="GO" id="GO:0005737">
    <property type="term" value="C:cytoplasm"/>
    <property type="evidence" value="ECO:0007669"/>
    <property type="project" value="UniProtKB-SubCell"/>
</dbReference>
<comment type="function">
    <text evidence="8">Transfers the 4'-phosphopantetheine moiety from coenzyme A to a Ser of acyl-carrier-protein.</text>
</comment>
<dbReference type="EC" id="2.7.8.7" evidence="8"/>
<evidence type="ECO:0000313" key="10">
    <source>
        <dbReference type="EMBL" id="RKO66099.1"/>
    </source>
</evidence>
<organism evidence="10 11">
    <name type="scientific">Desulfofundulus salinus</name>
    <dbReference type="NCBI Taxonomy" id="2419843"/>
    <lineage>
        <taxon>Bacteria</taxon>
        <taxon>Bacillati</taxon>
        <taxon>Bacillota</taxon>
        <taxon>Clostridia</taxon>
        <taxon>Eubacteriales</taxon>
        <taxon>Peptococcaceae</taxon>
        <taxon>Desulfofundulus</taxon>
    </lineage>
</organism>
<dbReference type="InterPro" id="IPR008278">
    <property type="entry name" value="4-PPantetheinyl_Trfase_dom"/>
</dbReference>
<comment type="similarity">
    <text evidence="8">Belongs to the P-Pant transferase superfamily. AcpS family.</text>
</comment>
<dbReference type="SUPFAM" id="SSF56214">
    <property type="entry name" value="4'-phosphopantetheinyl transferase"/>
    <property type="match status" value="1"/>
</dbReference>
<proteinExistence type="inferred from homology"/>
<keyword evidence="2 8" id="KW-0808">Transferase</keyword>
<dbReference type="EMBL" id="RBWE01000001">
    <property type="protein sequence ID" value="RKO66099.1"/>
    <property type="molecule type" value="Genomic_DNA"/>
</dbReference>
<comment type="catalytic activity">
    <reaction evidence="8">
        <text>apo-[ACP] + CoA = holo-[ACP] + adenosine 3',5'-bisphosphate + H(+)</text>
        <dbReference type="Rhea" id="RHEA:12068"/>
        <dbReference type="Rhea" id="RHEA-COMP:9685"/>
        <dbReference type="Rhea" id="RHEA-COMP:9690"/>
        <dbReference type="ChEBI" id="CHEBI:15378"/>
        <dbReference type="ChEBI" id="CHEBI:29999"/>
        <dbReference type="ChEBI" id="CHEBI:57287"/>
        <dbReference type="ChEBI" id="CHEBI:58343"/>
        <dbReference type="ChEBI" id="CHEBI:64479"/>
        <dbReference type="EC" id="2.7.8.7"/>
    </reaction>
</comment>
<evidence type="ECO:0000256" key="7">
    <source>
        <dbReference type="ARBA" id="ARBA00023160"/>
    </source>
</evidence>
<feature type="binding site" evidence="8">
    <location>
        <position position="64"/>
    </location>
    <ligand>
        <name>Mg(2+)</name>
        <dbReference type="ChEBI" id="CHEBI:18420"/>
    </ligand>
</feature>
<keyword evidence="5 8" id="KW-0460">Magnesium</keyword>
<comment type="caution">
    <text evidence="10">The sequence shown here is derived from an EMBL/GenBank/DDBJ whole genome shotgun (WGS) entry which is preliminary data.</text>
</comment>
<protein>
    <recommendedName>
        <fullName evidence="8">Holo-[acyl-carrier-protein] synthase</fullName>
        <shortName evidence="8">Holo-ACP synthase</shortName>
        <ecNumber evidence="8">2.7.8.7</ecNumber>
    </recommendedName>
    <alternativeName>
        <fullName evidence="8">4'-phosphopantetheinyl transferase AcpS</fullName>
    </alternativeName>
</protein>
<dbReference type="Proteomes" id="UP000271256">
    <property type="component" value="Unassembled WGS sequence"/>
</dbReference>
<name>A0A494WS58_9FIRM</name>
<evidence type="ECO:0000256" key="4">
    <source>
        <dbReference type="ARBA" id="ARBA00022832"/>
    </source>
</evidence>
<dbReference type="GO" id="GO:0008897">
    <property type="term" value="F:holo-[acyl-carrier-protein] synthase activity"/>
    <property type="evidence" value="ECO:0007669"/>
    <property type="project" value="UniProtKB-UniRule"/>
</dbReference>
<evidence type="ECO:0000256" key="2">
    <source>
        <dbReference type="ARBA" id="ARBA00022679"/>
    </source>
</evidence>
<dbReference type="GO" id="GO:0006633">
    <property type="term" value="P:fatty acid biosynthetic process"/>
    <property type="evidence" value="ECO:0007669"/>
    <property type="project" value="UniProtKB-UniRule"/>
</dbReference>
<dbReference type="GO" id="GO:0000287">
    <property type="term" value="F:magnesium ion binding"/>
    <property type="evidence" value="ECO:0007669"/>
    <property type="project" value="UniProtKB-UniRule"/>
</dbReference>
<dbReference type="AlphaFoldDB" id="A0A494WS58"/>
<dbReference type="NCBIfam" id="TIGR00516">
    <property type="entry name" value="acpS"/>
    <property type="match status" value="1"/>
</dbReference>
<keyword evidence="7 8" id="KW-0275">Fatty acid biosynthesis</keyword>
<evidence type="ECO:0000256" key="1">
    <source>
        <dbReference type="ARBA" id="ARBA00022516"/>
    </source>
</evidence>
<dbReference type="HAMAP" id="MF_00101">
    <property type="entry name" value="AcpS"/>
    <property type="match status" value="1"/>
</dbReference>
<keyword evidence="11" id="KW-1185">Reference proteome</keyword>
<dbReference type="InterPro" id="IPR004568">
    <property type="entry name" value="Ppantetheine-prot_Trfase_dom"/>
</dbReference>
<reference evidence="10 11" key="1">
    <citation type="submission" date="2018-10" db="EMBL/GenBank/DDBJ databases">
        <authorList>
            <person name="Grouzdev D.S."/>
            <person name="Krutkina M.S."/>
            <person name="Tourova T.P."/>
            <person name="Nazina T.N."/>
        </authorList>
    </citation>
    <scope>NUCLEOTIDE SEQUENCE [LARGE SCALE GENOMIC DNA]</scope>
    <source>
        <strain evidence="10 11">435</strain>
    </source>
</reference>
<dbReference type="Gene3D" id="3.90.470.20">
    <property type="entry name" value="4'-phosphopantetheinyl transferase domain"/>
    <property type="match status" value="1"/>
</dbReference>
<dbReference type="InterPro" id="IPR002582">
    <property type="entry name" value="ACPS"/>
</dbReference>
<keyword evidence="3 8" id="KW-0479">Metal-binding</keyword>
<evidence type="ECO:0000256" key="3">
    <source>
        <dbReference type="ARBA" id="ARBA00022723"/>
    </source>
</evidence>